<dbReference type="Pfam" id="PF19749">
    <property type="entry name" value="DUF6236"/>
    <property type="match status" value="1"/>
</dbReference>
<keyword evidence="5" id="KW-1185">Reference proteome</keyword>
<reference evidence="2 5" key="2">
    <citation type="submission" date="2018-10" db="EMBL/GenBank/DDBJ databases">
        <title>Sequencing the genomes of 1000 actinobacteria strains.</title>
        <authorList>
            <person name="Klenk H.-P."/>
        </authorList>
    </citation>
    <scope>NUCLEOTIDE SEQUENCE [LARGE SCALE GENOMIC DNA]</scope>
    <source>
        <strain evidence="2 5">DSM 45119</strain>
    </source>
</reference>
<dbReference type="RefSeq" id="WP_093151960.1">
    <property type="nucleotide sequence ID" value="NZ_FOUP01000004.1"/>
</dbReference>
<evidence type="ECO:0000313" key="2">
    <source>
        <dbReference type="EMBL" id="RKT82696.1"/>
    </source>
</evidence>
<sequence length="416" mass="45941">MVDPIALYYPYIHVRDDTWLKYAALYWPKMGRLRPASYPVRDSAVAEVLRREMGWLVDVLPNRAAISVQRRFLQFVGEYAAELRERFGLDKSARWPPRPASSFMNTSSVHGGATSAGSVGVWPGRGGPSAAESRSELDPRLGYIHLSKTEPQVVDNLIEEGLAVEAPGRGGRWLGMHPELANVYMCVLAEQVASQNHLHPVTDQVLPHAAVSGWTVERIAAALLGDHRISRSEREPGDPLGAFVLTAFETVVPANLASVPVGKIVEIRQKFGVELDAFREYVTGQVEQMSGIEDVQDFTLFQEHIHNEVQRTVAKQLDDLRERLRSIGLESVRALANIKTFALPPLAATAAQFAGINPAITGSAAVATCLASVPVQARNERRQAMRESPVGYLFRVGQEFDPATLANRVRKLIRQR</sequence>
<evidence type="ECO:0000313" key="3">
    <source>
        <dbReference type="EMBL" id="SFN38027.1"/>
    </source>
</evidence>
<evidence type="ECO:0000313" key="4">
    <source>
        <dbReference type="Proteomes" id="UP000199398"/>
    </source>
</evidence>
<feature type="region of interest" description="Disordered" evidence="1">
    <location>
        <begin position="104"/>
        <end position="134"/>
    </location>
</feature>
<gene>
    <name evidence="2" type="ORF">ATL45_0951</name>
    <name evidence="3" type="ORF">SAMN05421805_104167</name>
</gene>
<name>A0A1I4YJ56_9PSEU</name>
<dbReference type="InterPro" id="IPR046203">
    <property type="entry name" value="DUF6236"/>
</dbReference>
<evidence type="ECO:0000313" key="5">
    <source>
        <dbReference type="Proteomes" id="UP000270697"/>
    </source>
</evidence>
<dbReference type="EMBL" id="FOUP01000004">
    <property type="protein sequence ID" value="SFN38027.1"/>
    <property type="molecule type" value="Genomic_DNA"/>
</dbReference>
<dbReference type="Proteomes" id="UP000199398">
    <property type="component" value="Unassembled WGS sequence"/>
</dbReference>
<dbReference type="AlphaFoldDB" id="A0A1I4YJ56"/>
<proteinExistence type="predicted"/>
<dbReference type="EMBL" id="RBXX01000002">
    <property type="protein sequence ID" value="RKT82696.1"/>
    <property type="molecule type" value="Genomic_DNA"/>
</dbReference>
<organism evidence="3 4">
    <name type="scientific">Saccharopolyspora antimicrobica</name>
    <dbReference type="NCBI Taxonomy" id="455193"/>
    <lineage>
        <taxon>Bacteria</taxon>
        <taxon>Bacillati</taxon>
        <taxon>Actinomycetota</taxon>
        <taxon>Actinomycetes</taxon>
        <taxon>Pseudonocardiales</taxon>
        <taxon>Pseudonocardiaceae</taxon>
        <taxon>Saccharopolyspora</taxon>
    </lineage>
</organism>
<dbReference type="Proteomes" id="UP000270697">
    <property type="component" value="Unassembled WGS sequence"/>
</dbReference>
<protein>
    <submittedName>
        <fullName evidence="3">Uncharacterized protein</fullName>
    </submittedName>
</protein>
<reference evidence="3 4" key="1">
    <citation type="submission" date="2016-10" db="EMBL/GenBank/DDBJ databases">
        <authorList>
            <person name="de Groot N.N."/>
        </authorList>
    </citation>
    <scope>NUCLEOTIDE SEQUENCE [LARGE SCALE GENOMIC DNA]</scope>
    <source>
        <strain evidence="3 4">CPCC 201259</strain>
    </source>
</reference>
<accession>A0A1I4YJ56</accession>
<dbReference type="OrthoDB" id="9115306at2"/>
<evidence type="ECO:0000256" key="1">
    <source>
        <dbReference type="SAM" id="MobiDB-lite"/>
    </source>
</evidence>